<keyword evidence="7 19" id="KW-0378">Hydrolase</keyword>
<comment type="cofactor">
    <cofactor evidence="2">
        <name>Ca(2+)</name>
        <dbReference type="ChEBI" id="CHEBI:29108"/>
    </cofactor>
</comment>
<dbReference type="SUPFAM" id="SSF51445">
    <property type="entry name" value="(Trans)glycosidases"/>
    <property type="match status" value="1"/>
</dbReference>
<keyword evidence="5" id="KW-0479">Metal-binding</keyword>
<evidence type="ECO:0000313" key="19">
    <source>
        <dbReference type="EMBL" id="KAF2726302.1"/>
    </source>
</evidence>
<evidence type="ECO:0000256" key="10">
    <source>
        <dbReference type="ARBA" id="ARBA00023180"/>
    </source>
</evidence>
<evidence type="ECO:0000256" key="17">
    <source>
        <dbReference type="SAM" id="SignalP"/>
    </source>
</evidence>
<evidence type="ECO:0000256" key="1">
    <source>
        <dbReference type="ARBA" id="ARBA00000548"/>
    </source>
</evidence>
<dbReference type="InterPro" id="IPR017853">
    <property type="entry name" value="GH"/>
</dbReference>
<evidence type="ECO:0000256" key="4">
    <source>
        <dbReference type="ARBA" id="ARBA00012595"/>
    </source>
</evidence>
<dbReference type="Gene3D" id="3.20.20.80">
    <property type="entry name" value="Glycosidases"/>
    <property type="match status" value="1"/>
</dbReference>
<evidence type="ECO:0000256" key="9">
    <source>
        <dbReference type="ARBA" id="ARBA00023157"/>
    </source>
</evidence>
<proteinExistence type="inferred from homology"/>
<dbReference type="FunFam" id="3.20.20.80:FF:000120">
    <property type="entry name" value="Alpha-amylase A"/>
    <property type="match status" value="1"/>
</dbReference>
<feature type="disulfide bond" evidence="15">
    <location>
        <begin position="171"/>
        <end position="184"/>
    </location>
</feature>
<dbReference type="Pfam" id="PF00128">
    <property type="entry name" value="Alpha-amylase"/>
    <property type="match status" value="1"/>
</dbReference>
<dbReference type="GO" id="GO:0005509">
    <property type="term" value="F:calcium ion binding"/>
    <property type="evidence" value="ECO:0007669"/>
    <property type="project" value="InterPro"/>
</dbReference>
<name>A0A9P4QFF3_9PEZI</name>
<evidence type="ECO:0000256" key="14">
    <source>
        <dbReference type="PIRSR" id="PIRSR001024-2"/>
    </source>
</evidence>
<dbReference type="Proteomes" id="UP000799441">
    <property type="component" value="Unassembled WGS sequence"/>
</dbReference>
<feature type="binding site" evidence="16">
    <location>
        <position position="143"/>
    </location>
    <ligand>
        <name>substrate</name>
    </ligand>
</feature>
<reference evidence="19" key="1">
    <citation type="journal article" date="2020" name="Stud. Mycol.">
        <title>101 Dothideomycetes genomes: a test case for predicting lifestyles and emergence of pathogens.</title>
        <authorList>
            <person name="Haridas S."/>
            <person name="Albert R."/>
            <person name="Binder M."/>
            <person name="Bloem J."/>
            <person name="Labutti K."/>
            <person name="Salamov A."/>
            <person name="Andreopoulos B."/>
            <person name="Baker S."/>
            <person name="Barry K."/>
            <person name="Bills G."/>
            <person name="Bluhm B."/>
            <person name="Cannon C."/>
            <person name="Castanera R."/>
            <person name="Culley D."/>
            <person name="Daum C."/>
            <person name="Ezra D."/>
            <person name="Gonzalez J."/>
            <person name="Henrissat B."/>
            <person name="Kuo A."/>
            <person name="Liang C."/>
            <person name="Lipzen A."/>
            <person name="Lutzoni F."/>
            <person name="Magnuson J."/>
            <person name="Mondo S."/>
            <person name="Nolan M."/>
            <person name="Ohm R."/>
            <person name="Pangilinan J."/>
            <person name="Park H.-J."/>
            <person name="Ramirez L."/>
            <person name="Alfaro M."/>
            <person name="Sun H."/>
            <person name="Tritt A."/>
            <person name="Yoshinaga Y."/>
            <person name="Zwiers L.-H."/>
            <person name="Turgeon B."/>
            <person name="Goodwin S."/>
            <person name="Spatafora J."/>
            <person name="Crous P."/>
            <person name="Grigoriev I."/>
        </authorList>
    </citation>
    <scope>NUCLEOTIDE SEQUENCE</scope>
    <source>
        <strain evidence="19">CBS 116435</strain>
    </source>
</reference>
<dbReference type="PANTHER" id="PTHR10357:SF215">
    <property type="entry name" value="ALPHA-AMYLASE 1"/>
    <property type="match status" value="1"/>
</dbReference>
<feature type="binding site" evidence="16">
    <location>
        <position position="56"/>
    </location>
    <ligand>
        <name>substrate</name>
    </ligand>
</feature>
<keyword evidence="20" id="KW-1185">Reference proteome</keyword>
<dbReference type="OrthoDB" id="204980at2759"/>
<dbReference type="InterPro" id="IPR006047">
    <property type="entry name" value="GH13_cat_dom"/>
</dbReference>
<feature type="signal peptide" evidence="17">
    <location>
        <begin position="1"/>
        <end position="21"/>
    </location>
</feature>
<keyword evidence="9 15" id="KW-1015">Disulfide bond</keyword>
<feature type="active site" description="Proton donor" evidence="13">
    <location>
        <position position="250"/>
    </location>
</feature>
<evidence type="ECO:0000313" key="20">
    <source>
        <dbReference type="Proteomes" id="UP000799441"/>
    </source>
</evidence>
<evidence type="ECO:0000259" key="18">
    <source>
        <dbReference type="SMART" id="SM00642"/>
    </source>
</evidence>
<evidence type="ECO:0000256" key="8">
    <source>
        <dbReference type="ARBA" id="ARBA00022837"/>
    </source>
</evidence>
<protein>
    <recommendedName>
        <fullName evidence="4">alpha-amylase</fullName>
        <ecNumber evidence="4">3.2.1.1</ecNumber>
    </recommendedName>
</protein>
<dbReference type="PIRSF" id="PIRSF001024">
    <property type="entry name" value="Alph-amyl_fung"/>
    <property type="match status" value="1"/>
</dbReference>
<feature type="disulfide bond" evidence="15">
    <location>
        <begin position="51"/>
        <end position="59"/>
    </location>
</feature>
<feature type="binding site" evidence="16">
    <location>
        <position position="367"/>
    </location>
    <ligand>
        <name>substrate</name>
    </ligand>
</feature>
<keyword evidence="12" id="KW-0326">Glycosidase</keyword>
<feature type="binding site" evidence="16">
    <location>
        <position position="104"/>
    </location>
    <ligand>
        <name>substrate</name>
    </ligand>
</feature>
<evidence type="ECO:0000256" key="5">
    <source>
        <dbReference type="ARBA" id="ARBA00022723"/>
    </source>
</evidence>
<dbReference type="SUPFAM" id="SSF51011">
    <property type="entry name" value="Glycosyl hydrolase domain"/>
    <property type="match status" value="1"/>
</dbReference>
<evidence type="ECO:0000256" key="15">
    <source>
        <dbReference type="PIRSR" id="PIRSR001024-4"/>
    </source>
</evidence>
<feature type="disulfide bond" evidence="15">
    <location>
        <begin position="260"/>
        <end position="303"/>
    </location>
</feature>
<comment type="similarity">
    <text evidence="3">Belongs to the glycosyl hydrolase 13 family.</text>
</comment>
<dbReference type="CDD" id="cd11319">
    <property type="entry name" value="AmyAc_euk_AmyA"/>
    <property type="match status" value="1"/>
</dbReference>
<feature type="chain" id="PRO_5040482950" description="alpha-amylase" evidence="17">
    <location>
        <begin position="22"/>
        <end position="508"/>
    </location>
</feature>
<evidence type="ECO:0000256" key="16">
    <source>
        <dbReference type="PIRSR" id="PIRSR001024-5"/>
    </source>
</evidence>
<dbReference type="Gene3D" id="2.60.40.1180">
    <property type="entry name" value="Golgi alpha-mannosidase II"/>
    <property type="match status" value="1"/>
</dbReference>
<keyword evidence="11" id="KW-0119">Carbohydrate metabolism</keyword>
<feature type="disulfide bond" evidence="15">
    <location>
        <begin position="458"/>
        <end position="492"/>
    </location>
</feature>
<dbReference type="SMART" id="SM00642">
    <property type="entry name" value="Aamy"/>
    <property type="match status" value="1"/>
</dbReference>
<keyword evidence="10" id="KW-0325">Glycoprotein</keyword>
<feature type="active site" description="Nucleophile" evidence="13">
    <location>
        <position position="226"/>
    </location>
</feature>
<dbReference type="PANTHER" id="PTHR10357">
    <property type="entry name" value="ALPHA-AMYLASE FAMILY MEMBER"/>
    <property type="match status" value="1"/>
</dbReference>
<evidence type="ECO:0000256" key="3">
    <source>
        <dbReference type="ARBA" id="ARBA00008061"/>
    </source>
</evidence>
<accession>A0A9P4QFF3</accession>
<evidence type="ECO:0000256" key="6">
    <source>
        <dbReference type="ARBA" id="ARBA00022729"/>
    </source>
</evidence>
<feature type="binding site" evidence="16">
    <location>
        <position position="254"/>
    </location>
    <ligand>
        <name>substrate</name>
    </ligand>
</feature>
<feature type="site" description="Transition state stabilizer" evidence="14">
    <location>
        <position position="317"/>
    </location>
</feature>
<dbReference type="InterPro" id="IPR013780">
    <property type="entry name" value="Glyco_hydro_b"/>
</dbReference>
<comment type="catalytic activity">
    <reaction evidence="1">
        <text>Endohydrolysis of (1-&gt;4)-alpha-D-glucosidic linkages in polysaccharides containing three or more (1-&gt;4)-alpha-linked D-glucose units.</text>
        <dbReference type="EC" id="3.2.1.1"/>
    </reaction>
</comment>
<gene>
    <name evidence="19" type="ORF">K431DRAFT_214242</name>
</gene>
<dbReference type="InterPro" id="IPR015340">
    <property type="entry name" value="A_amylase_C_dom"/>
</dbReference>
<dbReference type="Pfam" id="PF09260">
    <property type="entry name" value="A_amylase_dom_C"/>
    <property type="match status" value="1"/>
</dbReference>
<dbReference type="GO" id="GO:0016052">
    <property type="term" value="P:carbohydrate catabolic process"/>
    <property type="evidence" value="ECO:0007669"/>
    <property type="project" value="InterPro"/>
</dbReference>
<feature type="binding site" evidence="16">
    <location>
        <position position="317"/>
    </location>
    <ligand>
        <name>substrate</name>
    </ligand>
</feature>
<dbReference type="EMBL" id="MU003765">
    <property type="protein sequence ID" value="KAF2726302.1"/>
    <property type="molecule type" value="Genomic_DNA"/>
</dbReference>
<evidence type="ECO:0000256" key="7">
    <source>
        <dbReference type="ARBA" id="ARBA00022801"/>
    </source>
</evidence>
<dbReference type="GO" id="GO:0004556">
    <property type="term" value="F:alpha-amylase activity"/>
    <property type="evidence" value="ECO:0007669"/>
    <property type="project" value="UniProtKB-EC"/>
</dbReference>
<feature type="domain" description="Glycosyl hydrolase family 13 catalytic" evidence="18">
    <location>
        <begin position="34"/>
        <end position="392"/>
    </location>
</feature>
<dbReference type="EC" id="3.2.1.1" evidence="4"/>
<evidence type="ECO:0000256" key="13">
    <source>
        <dbReference type="PIRSR" id="PIRSR001024-1"/>
    </source>
</evidence>
<dbReference type="InterPro" id="IPR013777">
    <property type="entry name" value="A-amylase-like"/>
</dbReference>
<comment type="caution">
    <text evidence="19">The sequence shown here is derived from an EMBL/GenBank/DDBJ whole genome shotgun (WGS) entry which is preliminary data.</text>
</comment>
<evidence type="ECO:0000256" key="11">
    <source>
        <dbReference type="ARBA" id="ARBA00023277"/>
    </source>
</evidence>
<keyword evidence="6 17" id="KW-0732">Signal</keyword>
<evidence type="ECO:0000256" key="12">
    <source>
        <dbReference type="ARBA" id="ARBA00023295"/>
    </source>
</evidence>
<sequence>MYTSILSKAALSLALCQTVLSAGDSAWRSRSIYQVVTDRFARTDGSTTASCDTGDQTYCGGSWKGIENNLDYIQDMGFDAVWISPITAQIQGNSPAGEAYHGYWQTNLYYLNSAFGTQDDLKSLASALHARGMYLMVDIVVNHNGWIGSHTDIDWTTFYPFSSESDYHSYCLIDYNDETSIKDCWLGDDQVPLPDLRTENSNVVEGYSKWIGELVSNYSIDGLRMDTAMQVDTAFWSSFVEAAGVYVLGEVNEGDSSYVCGYQSYLPGVFNYASYFTLISAFQSTSGSISDLVSTMDSTASDCGDMSLLGTFSENHDQPRFAALNSDMAAATNVIAWTLLTDGIPVIYQGQEQHYNAEGGSSVPYNREALWFSDYNTGASLYTVTASLNKARKAAIADDGSYLTTLNKIISHDSNHIAMKKGKMSVILTNAGSGAGDSTYTMKAGYAANTKLTEVLTCKTLTADGSGNINAPMSAGQPRIYLPTSAVSGGLCGSSSKSKPRNVHGPRD</sequence>
<feature type="binding site" evidence="16">
    <location>
        <position position="224"/>
    </location>
    <ligand>
        <name>substrate</name>
    </ligand>
</feature>
<dbReference type="AlphaFoldDB" id="A0A9P4QFF3"/>
<organism evidence="19 20">
    <name type="scientific">Polychaeton citri CBS 116435</name>
    <dbReference type="NCBI Taxonomy" id="1314669"/>
    <lineage>
        <taxon>Eukaryota</taxon>
        <taxon>Fungi</taxon>
        <taxon>Dikarya</taxon>
        <taxon>Ascomycota</taxon>
        <taxon>Pezizomycotina</taxon>
        <taxon>Dothideomycetes</taxon>
        <taxon>Dothideomycetidae</taxon>
        <taxon>Capnodiales</taxon>
        <taxon>Capnodiaceae</taxon>
        <taxon>Polychaeton</taxon>
    </lineage>
</organism>
<evidence type="ECO:0000256" key="2">
    <source>
        <dbReference type="ARBA" id="ARBA00001913"/>
    </source>
</evidence>
<keyword evidence="8" id="KW-0106">Calcium</keyword>